<feature type="domain" description="Thioredoxin" evidence="8">
    <location>
        <begin position="488"/>
        <end position="616"/>
    </location>
</feature>
<feature type="transmembrane region" description="Helical" evidence="7">
    <location>
        <begin position="279"/>
        <end position="301"/>
    </location>
</feature>
<dbReference type="EMBL" id="NNRN01000039">
    <property type="protein sequence ID" value="OYR31291.1"/>
    <property type="molecule type" value="Genomic_DNA"/>
</dbReference>
<comment type="subcellular location">
    <subcellularLocation>
        <location evidence="1">Cell membrane</location>
        <topology evidence="1">Multi-pass membrane protein</topology>
    </subcellularLocation>
</comment>
<evidence type="ECO:0000256" key="3">
    <source>
        <dbReference type="ARBA" id="ARBA00022692"/>
    </source>
</evidence>
<name>A0A256GXN5_9HYPH</name>
<dbReference type="GO" id="GO:0045454">
    <property type="term" value="P:cell redox homeostasis"/>
    <property type="evidence" value="ECO:0007669"/>
    <property type="project" value="TreeGrafter"/>
</dbReference>
<feature type="transmembrane region" description="Helical" evidence="7">
    <location>
        <begin position="422"/>
        <end position="443"/>
    </location>
</feature>
<dbReference type="InterPro" id="IPR013766">
    <property type="entry name" value="Thioredoxin_domain"/>
</dbReference>
<dbReference type="AlphaFoldDB" id="A0A256GXN5"/>
<dbReference type="GO" id="GO:0015035">
    <property type="term" value="F:protein-disulfide reductase activity"/>
    <property type="evidence" value="ECO:0007669"/>
    <property type="project" value="TreeGrafter"/>
</dbReference>
<dbReference type="Proteomes" id="UP000216363">
    <property type="component" value="Unassembled WGS sequence"/>
</dbReference>
<keyword evidence="2" id="KW-1003">Cell membrane</keyword>
<protein>
    <submittedName>
        <fullName evidence="9">Thioredoxin-like family protein</fullName>
    </submittedName>
</protein>
<evidence type="ECO:0000313" key="10">
    <source>
        <dbReference type="Proteomes" id="UP000216363"/>
    </source>
</evidence>
<evidence type="ECO:0000256" key="6">
    <source>
        <dbReference type="ARBA" id="ARBA00023136"/>
    </source>
</evidence>
<accession>A0A256GXN5</accession>
<dbReference type="PANTHER" id="PTHR32234:SF0">
    <property type="entry name" value="THIOL:DISULFIDE INTERCHANGE PROTEIN DSBD"/>
    <property type="match status" value="1"/>
</dbReference>
<evidence type="ECO:0000259" key="8">
    <source>
        <dbReference type="PROSITE" id="PS51352"/>
    </source>
</evidence>
<keyword evidence="5 7" id="KW-1133">Transmembrane helix</keyword>
<dbReference type="Pfam" id="PF13899">
    <property type="entry name" value="Thioredoxin_7"/>
    <property type="match status" value="1"/>
</dbReference>
<keyword evidence="3 7" id="KW-0812">Transmembrane</keyword>
<feature type="transmembrane region" description="Helical" evidence="7">
    <location>
        <begin position="322"/>
        <end position="351"/>
    </location>
</feature>
<dbReference type="InterPro" id="IPR036929">
    <property type="entry name" value="DsbDN_sf"/>
</dbReference>
<dbReference type="PROSITE" id="PS51352">
    <property type="entry name" value="THIOREDOXIN_2"/>
    <property type="match status" value="1"/>
</dbReference>
<keyword evidence="4" id="KW-0201">Cytochrome c-type biogenesis</keyword>
<dbReference type="Pfam" id="PF02683">
    <property type="entry name" value="DsbD_TM"/>
    <property type="match status" value="1"/>
</dbReference>
<reference evidence="9 10" key="1">
    <citation type="submission" date="2017-07" db="EMBL/GenBank/DDBJ databases">
        <title>Draft genome of Ochrobactrum lupini type strain LUP21.</title>
        <authorList>
            <person name="Krzyzanowska D.M."/>
            <person name="Jafra S."/>
        </authorList>
    </citation>
    <scope>NUCLEOTIDE SEQUENCE [LARGE SCALE GENOMIC DNA]</scope>
    <source>
        <strain evidence="9 10">LUP21</strain>
    </source>
</reference>
<dbReference type="SUPFAM" id="SSF74863">
    <property type="entry name" value="Thiol:disulfide interchange protein DsbD, N-terminal domain (DsbD-alpha)"/>
    <property type="match status" value="1"/>
</dbReference>
<dbReference type="Gene3D" id="2.60.40.1250">
    <property type="entry name" value="Thiol:disulfide interchange protein DsbD, N-terminal domain"/>
    <property type="match status" value="1"/>
</dbReference>
<dbReference type="GO" id="GO:0005886">
    <property type="term" value="C:plasma membrane"/>
    <property type="evidence" value="ECO:0007669"/>
    <property type="project" value="UniProtKB-SubCell"/>
</dbReference>
<dbReference type="NCBIfam" id="NF001419">
    <property type="entry name" value="PRK00293.1"/>
    <property type="match status" value="1"/>
</dbReference>
<organism evidence="9 10">
    <name type="scientific">Brucella lupini</name>
    <dbReference type="NCBI Taxonomy" id="255457"/>
    <lineage>
        <taxon>Bacteria</taxon>
        <taxon>Pseudomonadati</taxon>
        <taxon>Pseudomonadota</taxon>
        <taxon>Alphaproteobacteria</taxon>
        <taxon>Hyphomicrobiales</taxon>
        <taxon>Brucellaceae</taxon>
        <taxon>Brucella/Ochrobactrum group</taxon>
        <taxon>Brucella</taxon>
    </lineage>
</organism>
<feature type="transmembrane region" description="Helical" evidence="7">
    <location>
        <begin position="398"/>
        <end position="416"/>
    </location>
</feature>
<dbReference type="InterPro" id="IPR036249">
    <property type="entry name" value="Thioredoxin-like_sf"/>
</dbReference>
<dbReference type="Pfam" id="PF11412">
    <property type="entry name" value="DsbD_N"/>
    <property type="match status" value="1"/>
</dbReference>
<evidence type="ECO:0000256" key="5">
    <source>
        <dbReference type="ARBA" id="ARBA00022989"/>
    </source>
</evidence>
<feature type="transmembrane region" description="Helical" evidence="7">
    <location>
        <begin position="357"/>
        <end position="378"/>
    </location>
</feature>
<sequence>MHPDRDHPSNFMSSMPILRLLAGLFFVFLSLPAAAQQEDLLQAEEAFRFSVERNADQQIQLRWEIEEGYYLYRDHLEAKDAATGEPIPLSTGPGVVETEDANFGPSEVYYLEAVARLGTEAPGQVAVTYQGCKKDSICYPPLTLTVNTANLQVSEPVVGFGIGPTPAAPAGGTGNGGFSLAEDTQDGGMVGSLLASGGAIWVIVSFLAFGLLLAFTPCVLPMYPILSATLAREGEALTARRGFILSLAYVLAMAAAFGLLGVVAAWSGQNLQMVLQSPYAIGAVAALFVVLATAMFGLFELQLPTTWVSRMAGVQAGTRGSVGGAAGMGFLSALIVGPCVTAPLAAALLYIAHTGDAWIGASALFALGLGQGIPLIAFGTMGSRALPRAGAWMVQVKYAFGFVFLGAAIWMVSRILPPQVTLALWAGLLLIVAVFIGVADRLLADAGAWPRFRKAAGLGVSLGGVILAIGAASGGTDPLRPLAHFVMTGSGQQIAQSEMTFIEANSTPQVEQAIASANGRPTLVYFTADWCVICKTIERDVFSSTEIVAALNDFQRVKVDLTGLDEASQGLMRDLAVVGPPTMIFFNRNASEANGSRLIGDVTTDTLLTSVSQARQ</sequence>
<feature type="transmembrane region" description="Helical" evidence="7">
    <location>
        <begin position="199"/>
        <end position="223"/>
    </location>
</feature>
<dbReference type="InterPro" id="IPR028250">
    <property type="entry name" value="DsbDN"/>
</dbReference>
<dbReference type="SUPFAM" id="SSF52833">
    <property type="entry name" value="Thioredoxin-like"/>
    <property type="match status" value="1"/>
</dbReference>
<feature type="transmembrane region" description="Helical" evidence="7">
    <location>
        <begin position="455"/>
        <end position="475"/>
    </location>
</feature>
<gene>
    <name evidence="9" type="ORF">CES86_1241</name>
</gene>
<evidence type="ECO:0000256" key="4">
    <source>
        <dbReference type="ARBA" id="ARBA00022748"/>
    </source>
</evidence>
<dbReference type="InterPro" id="IPR003834">
    <property type="entry name" value="Cyt_c_assmbl_TM_dom"/>
</dbReference>
<evidence type="ECO:0000313" key="9">
    <source>
        <dbReference type="EMBL" id="OYR31291.1"/>
    </source>
</evidence>
<dbReference type="GO" id="GO:0017004">
    <property type="term" value="P:cytochrome complex assembly"/>
    <property type="evidence" value="ECO:0007669"/>
    <property type="project" value="UniProtKB-KW"/>
</dbReference>
<dbReference type="Gene3D" id="3.40.30.10">
    <property type="entry name" value="Glutaredoxin"/>
    <property type="match status" value="1"/>
</dbReference>
<evidence type="ECO:0000256" key="1">
    <source>
        <dbReference type="ARBA" id="ARBA00004651"/>
    </source>
</evidence>
<comment type="caution">
    <text evidence="9">The sequence shown here is derived from an EMBL/GenBank/DDBJ whole genome shotgun (WGS) entry which is preliminary data.</text>
</comment>
<evidence type="ECO:0000256" key="7">
    <source>
        <dbReference type="SAM" id="Phobius"/>
    </source>
</evidence>
<keyword evidence="6 7" id="KW-0472">Membrane</keyword>
<proteinExistence type="predicted"/>
<feature type="transmembrane region" description="Helical" evidence="7">
    <location>
        <begin position="243"/>
        <end position="267"/>
    </location>
</feature>
<evidence type="ECO:0000256" key="2">
    <source>
        <dbReference type="ARBA" id="ARBA00022475"/>
    </source>
</evidence>
<dbReference type="PANTHER" id="PTHR32234">
    <property type="entry name" value="THIOL:DISULFIDE INTERCHANGE PROTEIN DSBD"/>
    <property type="match status" value="1"/>
</dbReference>